<reference evidence="2" key="2">
    <citation type="journal article" date="2015" name="Fish Shellfish Immunol.">
        <title>Early steps in the European eel (Anguilla anguilla)-Vibrio vulnificus interaction in the gills: Role of the RtxA13 toxin.</title>
        <authorList>
            <person name="Callol A."/>
            <person name="Pajuelo D."/>
            <person name="Ebbesson L."/>
            <person name="Teles M."/>
            <person name="MacKenzie S."/>
            <person name="Amaro C."/>
        </authorList>
    </citation>
    <scope>NUCLEOTIDE SEQUENCE</scope>
</reference>
<organism evidence="2">
    <name type="scientific">Anguilla anguilla</name>
    <name type="common">European freshwater eel</name>
    <name type="synonym">Muraena anguilla</name>
    <dbReference type="NCBI Taxonomy" id="7936"/>
    <lineage>
        <taxon>Eukaryota</taxon>
        <taxon>Metazoa</taxon>
        <taxon>Chordata</taxon>
        <taxon>Craniata</taxon>
        <taxon>Vertebrata</taxon>
        <taxon>Euteleostomi</taxon>
        <taxon>Actinopterygii</taxon>
        <taxon>Neopterygii</taxon>
        <taxon>Teleostei</taxon>
        <taxon>Anguilliformes</taxon>
        <taxon>Anguillidae</taxon>
        <taxon>Anguilla</taxon>
    </lineage>
</organism>
<dbReference type="AlphaFoldDB" id="A0A0E9WPJ3"/>
<reference evidence="2" key="1">
    <citation type="submission" date="2014-11" db="EMBL/GenBank/DDBJ databases">
        <authorList>
            <person name="Amaro Gonzalez C."/>
        </authorList>
    </citation>
    <scope>NUCLEOTIDE SEQUENCE</scope>
</reference>
<feature type="compositionally biased region" description="Basic and acidic residues" evidence="1">
    <location>
        <begin position="22"/>
        <end position="39"/>
    </location>
</feature>
<sequence length="92" mass="10517">MLCEPSLGNGNTTESSSSVYEISEHNGEEPSPRRPKMGDKNLFFKNIYLFWEIKSFSLGNCISIKERNSFQHTMYSAVRKYLDSDTISVLTL</sequence>
<feature type="region of interest" description="Disordered" evidence="1">
    <location>
        <begin position="1"/>
        <end position="39"/>
    </location>
</feature>
<feature type="compositionally biased region" description="Polar residues" evidence="1">
    <location>
        <begin position="8"/>
        <end position="20"/>
    </location>
</feature>
<protein>
    <submittedName>
        <fullName evidence="2">Uncharacterized protein</fullName>
    </submittedName>
</protein>
<evidence type="ECO:0000313" key="2">
    <source>
        <dbReference type="EMBL" id="JAH92262.1"/>
    </source>
</evidence>
<evidence type="ECO:0000256" key="1">
    <source>
        <dbReference type="SAM" id="MobiDB-lite"/>
    </source>
</evidence>
<accession>A0A0E9WPJ3</accession>
<name>A0A0E9WPJ3_ANGAN</name>
<proteinExistence type="predicted"/>
<dbReference type="EMBL" id="GBXM01016315">
    <property type="protein sequence ID" value="JAH92262.1"/>
    <property type="molecule type" value="Transcribed_RNA"/>
</dbReference>